<reference evidence="6" key="2">
    <citation type="submission" date="2021-01" db="EMBL/GenBank/DDBJ databases">
        <authorList>
            <person name="Hahn C.R."/>
            <person name="Youssef N.H."/>
            <person name="Elshahed M."/>
        </authorList>
    </citation>
    <scope>NUCLEOTIDE SEQUENCE</scope>
    <source>
        <strain evidence="6">Zod_Metabat.24</strain>
    </source>
</reference>
<dbReference type="GO" id="GO:0005829">
    <property type="term" value="C:cytosol"/>
    <property type="evidence" value="ECO:0007669"/>
    <property type="project" value="TreeGrafter"/>
</dbReference>
<feature type="domain" description="HTH crp-type" evidence="5">
    <location>
        <begin position="146"/>
        <end position="219"/>
    </location>
</feature>
<dbReference type="InterPro" id="IPR014710">
    <property type="entry name" value="RmlC-like_jellyroll"/>
</dbReference>
<proteinExistence type="predicted"/>
<dbReference type="InterPro" id="IPR036388">
    <property type="entry name" value="WH-like_DNA-bd_sf"/>
</dbReference>
<gene>
    <name evidence="6" type="ORF">JW984_07660</name>
</gene>
<dbReference type="PANTHER" id="PTHR24567">
    <property type="entry name" value="CRP FAMILY TRANSCRIPTIONAL REGULATORY PROTEIN"/>
    <property type="match status" value="1"/>
</dbReference>
<dbReference type="PROSITE" id="PS50042">
    <property type="entry name" value="CNMP_BINDING_3"/>
    <property type="match status" value="1"/>
</dbReference>
<dbReference type="Gene3D" id="2.60.120.10">
    <property type="entry name" value="Jelly Rolls"/>
    <property type="match status" value="1"/>
</dbReference>
<dbReference type="InterPro" id="IPR050397">
    <property type="entry name" value="Env_Response_Regulators"/>
</dbReference>
<dbReference type="EMBL" id="JAFGIX010000037">
    <property type="protein sequence ID" value="MBN1573054.1"/>
    <property type="molecule type" value="Genomic_DNA"/>
</dbReference>
<evidence type="ECO:0000256" key="1">
    <source>
        <dbReference type="ARBA" id="ARBA00023015"/>
    </source>
</evidence>
<keyword evidence="3" id="KW-0804">Transcription</keyword>
<evidence type="ECO:0000259" key="4">
    <source>
        <dbReference type="PROSITE" id="PS50042"/>
    </source>
</evidence>
<dbReference type="Pfam" id="PF13545">
    <property type="entry name" value="HTH_Crp_2"/>
    <property type="match status" value="1"/>
</dbReference>
<sequence length="237" mass="26543">MEKVNVLRQIPIFSKLGDEELKTIGDTAIRKKYPKESIIVHEEDEGNSLMFILSGKVKVVLLSESGKEIILSVLGDGDFFGEMSLLDGEPRSATVIAMKDSTMLVIQRNDFLKQIKQNPTIATGVLSEMSRRIRRADERIGNLILLDVFGRVARFLLDLAKREGARYDDGILIEKRPTQQDIASMIGASRETVSRVLNELNRRGFISISGKSVMIYDPDQILDNDGELSFPSEKVEV</sequence>
<dbReference type="SUPFAM" id="SSF46785">
    <property type="entry name" value="Winged helix' DNA-binding domain"/>
    <property type="match status" value="1"/>
</dbReference>
<dbReference type="InterPro" id="IPR012318">
    <property type="entry name" value="HTH_CRP"/>
</dbReference>
<dbReference type="SMART" id="SM00419">
    <property type="entry name" value="HTH_CRP"/>
    <property type="match status" value="1"/>
</dbReference>
<dbReference type="GO" id="GO:0003677">
    <property type="term" value="F:DNA binding"/>
    <property type="evidence" value="ECO:0007669"/>
    <property type="project" value="UniProtKB-KW"/>
</dbReference>
<dbReference type="InterPro" id="IPR018490">
    <property type="entry name" value="cNMP-bd_dom_sf"/>
</dbReference>
<accession>A0A9D8KE60</accession>
<organism evidence="6 7">
    <name type="scientific">Candidatus Zymogenus saltonus</name>
    <dbReference type="NCBI Taxonomy" id="2844893"/>
    <lineage>
        <taxon>Bacteria</taxon>
        <taxon>Deltaproteobacteria</taxon>
        <taxon>Candidatus Zymogenia</taxon>
        <taxon>Candidatus Zymogeniales</taxon>
        <taxon>Candidatus Zymogenaceae</taxon>
        <taxon>Candidatus Zymogenus</taxon>
    </lineage>
</organism>
<dbReference type="InterPro" id="IPR000595">
    <property type="entry name" value="cNMP-bd_dom"/>
</dbReference>
<evidence type="ECO:0000313" key="6">
    <source>
        <dbReference type="EMBL" id="MBN1573054.1"/>
    </source>
</evidence>
<evidence type="ECO:0000256" key="3">
    <source>
        <dbReference type="ARBA" id="ARBA00023163"/>
    </source>
</evidence>
<reference evidence="6" key="1">
    <citation type="journal article" date="2021" name="Environ. Microbiol.">
        <title>Genomic characterization of three novel Desulfobacterota classes expand the metabolic and phylogenetic diversity of the phylum.</title>
        <authorList>
            <person name="Murphy C.L."/>
            <person name="Biggerstaff J."/>
            <person name="Eichhorn A."/>
            <person name="Ewing E."/>
            <person name="Shahan R."/>
            <person name="Soriano D."/>
            <person name="Stewart S."/>
            <person name="VanMol K."/>
            <person name="Walker R."/>
            <person name="Walters P."/>
            <person name="Elshahed M.S."/>
            <person name="Youssef N.H."/>
        </authorList>
    </citation>
    <scope>NUCLEOTIDE SEQUENCE</scope>
    <source>
        <strain evidence="6">Zod_Metabat.24</strain>
    </source>
</reference>
<dbReference type="PROSITE" id="PS00889">
    <property type="entry name" value="CNMP_BINDING_2"/>
    <property type="match status" value="1"/>
</dbReference>
<dbReference type="PANTHER" id="PTHR24567:SF74">
    <property type="entry name" value="HTH-TYPE TRANSCRIPTIONAL REGULATOR ARCR"/>
    <property type="match status" value="1"/>
</dbReference>
<dbReference type="Gene3D" id="1.10.10.10">
    <property type="entry name" value="Winged helix-like DNA-binding domain superfamily/Winged helix DNA-binding domain"/>
    <property type="match status" value="1"/>
</dbReference>
<dbReference type="InterPro" id="IPR036390">
    <property type="entry name" value="WH_DNA-bd_sf"/>
</dbReference>
<dbReference type="Pfam" id="PF00027">
    <property type="entry name" value="cNMP_binding"/>
    <property type="match status" value="1"/>
</dbReference>
<dbReference type="CDD" id="cd00038">
    <property type="entry name" value="CAP_ED"/>
    <property type="match status" value="1"/>
</dbReference>
<comment type="caution">
    <text evidence="6">The sequence shown here is derived from an EMBL/GenBank/DDBJ whole genome shotgun (WGS) entry which is preliminary data.</text>
</comment>
<dbReference type="FunFam" id="1.10.10.10:FF:000019">
    <property type="entry name" value="Crp/Fnr family transcriptional regulator"/>
    <property type="match status" value="1"/>
</dbReference>
<dbReference type="GO" id="GO:0003700">
    <property type="term" value="F:DNA-binding transcription factor activity"/>
    <property type="evidence" value="ECO:0007669"/>
    <property type="project" value="TreeGrafter"/>
</dbReference>
<protein>
    <submittedName>
        <fullName evidence="6">Crp/Fnr family transcriptional regulator</fullName>
    </submittedName>
</protein>
<dbReference type="PROSITE" id="PS51063">
    <property type="entry name" value="HTH_CRP_2"/>
    <property type="match status" value="1"/>
</dbReference>
<dbReference type="SUPFAM" id="SSF51206">
    <property type="entry name" value="cAMP-binding domain-like"/>
    <property type="match status" value="1"/>
</dbReference>
<evidence type="ECO:0000259" key="5">
    <source>
        <dbReference type="PROSITE" id="PS51063"/>
    </source>
</evidence>
<dbReference type="PRINTS" id="PR00034">
    <property type="entry name" value="HTHCRP"/>
</dbReference>
<dbReference type="SMART" id="SM00100">
    <property type="entry name" value="cNMP"/>
    <property type="match status" value="1"/>
</dbReference>
<name>A0A9D8KE60_9DELT</name>
<dbReference type="Proteomes" id="UP000809273">
    <property type="component" value="Unassembled WGS sequence"/>
</dbReference>
<dbReference type="CDD" id="cd00092">
    <property type="entry name" value="HTH_CRP"/>
    <property type="match status" value="1"/>
</dbReference>
<feature type="domain" description="Cyclic nucleotide-binding" evidence="4">
    <location>
        <begin position="12"/>
        <end position="132"/>
    </location>
</feature>
<dbReference type="InterPro" id="IPR018488">
    <property type="entry name" value="cNMP-bd_CS"/>
</dbReference>
<keyword evidence="1" id="KW-0805">Transcription regulation</keyword>
<evidence type="ECO:0000313" key="7">
    <source>
        <dbReference type="Proteomes" id="UP000809273"/>
    </source>
</evidence>
<dbReference type="AlphaFoldDB" id="A0A9D8KE60"/>
<keyword evidence="2" id="KW-0238">DNA-binding</keyword>
<evidence type="ECO:0000256" key="2">
    <source>
        <dbReference type="ARBA" id="ARBA00023125"/>
    </source>
</evidence>